<evidence type="ECO:0000313" key="2">
    <source>
        <dbReference type="EMBL" id="MBW7476750.1"/>
    </source>
</evidence>
<evidence type="ECO:0000256" key="1">
    <source>
        <dbReference type="SAM" id="Phobius"/>
    </source>
</evidence>
<feature type="transmembrane region" description="Helical" evidence="1">
    <location>
        <begin position="241"/>
        <end position="259"/>
    </location>
</feature>
<organism evidence="2 3">
    <name type="scientific">Paenibacillus oenotherae</name>
    <dbReference type="NCBI Taxonomy" id="1435645"/>
    <lineage>
        <taxon>Bacteria</taxon>
        <taxon>Bacillati</taxon>
        <taxon>Bacillota</taxon>
        <taxon>Bacilli</taxon>
        <taxon>Bacillales</taxon>
        <taxon>Paenibacillaceae</taxon>
        <taxon>Paenibacillus</taxon>
    </lineage>
</organism>
<dbReference type="Pfam" id="PF12730">
    <property type="entry name" value="ABC2_membrane_4"/>
    <property type="match status" value="1"/>
</dbReference>
<keyword evidence="3" id="KW-1185">Reference proteome</keyword>
<dbReference type="RefSeq" id="WP_219874000.1">
    <property type="nucleotide sequence ID" value="NZ_JAHZIJ010000016.1"/>
</dbReference>
<keyword evidence="1" id="KW-0472">Membrane</keyword>
<feature type="transmembrane region" description="Helical" evidence="1">
    <location>
        <begin position="152"/>
        <end position="172"/>
    </location>
</feature>
<evidence type="ECO:0000313" key="3">
    <source>
        <dbReference type="Proteomes" id="UP000812277"/>
    </source>
</evidence>
<keyword evidence="1" id="KW-0812">Transmembrane</keyword>
<accession>A0ABS7D9Y7</accession>
<reference evidence="2 3" key="1">
    <citation type="submission" date="2021-07" db="EMBL/GenBank/DDBJ databases">
        <title>Paenibacillus radiodurans sp. nov., isolated from the southeastern edge of Tengger Desert.</title>
        <authorList>
            <person name="Zhang G."/>
        </authorList>
    </citation>
    <scope>NUCLEOTIDE SEQUENCE [LARGE SCALE GENOMIC DNA]</scope>
    <source>
        <strain evidence="2 3">DT7-4</strain>
    </source>
</reference>
<feature type="transmembrane region" description="Helical" evidence="1">
    <location>
        <begin position="99"/>
        <end position="132"/>
    </location>
</feature>
<dbReference type="Proteomes" id="UP000812277">
    <property type="component" value="Unassembled WGS sequence"/>
</dbReference>
<dbReference type="PANTHER" id="PTHR37305:SF1">
    <property type="entry name" value="MEMBRANE PROTEIN"/>
    <property type="match status" value="1"/>
</dbReference>
<comment type="caution">
    <text evidence="2">The sequence shown here is derived from an EMBL/GenBank/DDBJ whole genome shotgun (WGS) entry which is preliminary data.</text>
</comment>
<protein>
    <submittedName>
        <fullName evidence="2">ABC transporter permease</fullName>
    </submittedName>
</protein>
<name>A0ABS7D9Y7_9BACL</name>
<feature type="transmembrane region" description="Helical" evidence="1">
    <location>
        <begin position="21"/>
        <end position="39"/>
    </location>
</feature>
<gene>
    <name evidence="2" type="ORF">K0T92_18690</name>
</gene>
<sequence length="266" mass="30590">MFNFWQLVRNENLKIYSRIQTWFMIGFIVILQIGLSALLKFIPSEFEPISWAAMFEQTYILFFFIAIFTVVVAANSVANEFSSGTIKLLLIRPWSRSKILLSKYVSILLFGLLLGAIMFVLTLGVNLLLFPFDNSNSVVHESFGSVRDMRPIEYILLYYGNKFIELVMLVTISFMMSAVFRSSVLAIVLSLLILTSGMGIARILFALGYEWVDYVLFLHMNFVPYLDGAPRKEEFTLPFSMAVYGVYYVIFIATTWFIFNKRDVSS</sequence>
<keyword evidence="1" id="KW-1133">Transmembrane helix</keyword>
<proteinExistence type="predicted"/>
<dbReference type="EMBL" id="JAHZIJ010000016">
    <property type="protein sequence ID" value="MBW7476750.1"/>
    <property type="molecule type" value="Genomic_DNA"/>
</dbReference>
<dbReference type="PANTHER" id="PTHR37305">
    <property type="entry name" value="INTEGRAL MEMBRANE PROTEIN-RELATED"/>
    <property type="match status" value="1"/>
</dbReference>
<feature type="transmembrane region" description="Helical" evidence="1">
    <location>
        <begin position="184"/>
        <end position="205"/>
    </location>
</feature>
<feature type="transmembrane region" description="Helical" evidence="1">
    <location>
        <begin position="59"/>
        <end position="78"/>
    </location>
</feature>